<dbReference type="Proteomes" id="UP000053593">
    <property type="component" value="Unassembled WGS sequence"/>
</dbReference>
<sequence length="83" mass="9120">MGTRSTISQSYPKKPANSNGNLLWFPSPPVNTLGRLPSQSGAGPSRHSLEYLHWRAMKINKGSMELETTQAATRENKGNSVNH</sequence>
<dbReference type="AlphaFoldDB" id="A0A0D0BDD7"/>
<protein>
    <submittedName>
        <fullName evidence="2">Uncharacterized protein</fullName>
    </submittedName>
</protein>
<dbReference type="EMBL" id="KN834770">
    <property type="protein sequence ID" value="KIK61720.1"/>
    <property type="molecule type" value="Genomic_DNA"/>
</dbReference>
<feature type="compositionally biased region" description="Polar residues" evidence="1">
    <location>
        <begin position="1"/>
        <end position="21"/>
    </location>
</feature>
<feature type="region of interest" description="Disordered" evidence="1">
    <location>
        <begin position="1"/>
        <end position="23"/>
    </location>
</feature>
<name>A0A0D0BDD7_9AGAR</name>
<evidence type="ECO:0000256" key="1">
    <source>
        <dbReference type="SAM" id="MobiDB-lite"/>
    </source>
</evidence>
<dbReference type="OrthoDB" id="10508174at2759"/>
<keyword evidence="3" id="KW-1185">Reference proteome</keyword>
<gene>
    <name evidence="2" type="ORF">GYMLUDRAFT_42749</name>
</gene>
<proteinExistence type="predicted"/>
<evidence type="ECO:0000313" key="3">
    <source>
        <dbReference type="Proteomes" id="UP000053593"/>
    </source>
</evidence>
<evidence type="ECO:0000313" key="2">
    <source>
        <dbReference type="EMBL" id="KIK61720.1"/>
    </source>
</evidence>
<dbReference type="HOGENOM" id="CLU_2542799_0_0_1"/>
<organism evidence="2 3">
    <name type="scientific">Collybiopsis luxurians FD-317 M1</name>
    <dbReference type="NCBI Taxonomy" id="944289"/>
    <lineage>
        <taxon>Eukaryota</taxon>
        <taxon>Fungi</taxon>
        <taxon>Dikarya</taxon>
        <taxon>Basidiomycota</taxon>
        <taxon>Agaricomycotina</taxon>
        <taxon>Agaricomycetes</taxon>
        <taxon>Agaricomycetidae</taxon>
        <taxon>Agaricales</taxon>
        <taxon>Marasmiineae</taxon>
        <taxon>Omphalotaceae</taxon>
        <taxon>Collybiopsis</taxon>
        <taxon>Collybiopsis luxurians</taxon>
    </lineage>
</organism>
<reference evidence="2 3" key="1">
    <citation type="submission" date="2014-04" db="EMBL/GenBank/DDBJ databases">
        <title>Evolutionary Origins and Diversification of the Mycorrhizal Mutualists.</title>
        <authorList>
            <consortium name="DOE Joint Genome Institute"/>
            <consortium name="Mycorrhizal Genomics Consortium"/>
            <person name="Kohler A."/>
            <person name="Kuo A."/>
            <person name="Nagy L.G."/>
            <person name="Floudas D."/>
            <person name="Copeland A."/>
            <person name="Barry K.W."/>
            <person name="Cichocki N."/>
            <person name="Veneault-Fourrey C."/>
            <person name="LaButti K."/>
            <person name="Lindquist E.A."/>
            <person name="Lipzen A."/>
            <person name="Lundell T."/>
            <person name="Morin E."/>
            <person name="Murat C."/>
            <person name="Riley R."/>
            <person name="Ohm R."/>
            <person name="Sun H."/>
            <person name="Tunlid A."/>
            <person name="Henrissat B."/>
            <person name="Grigoriev I.V."/>
            <person name="Hibbett D.S."/>
            <person name="Martin F."/>
        </authorList>
    </citation>
    <scope>NUCLEOTIDE SEQUENCE [LARGE SCALE GENOMIC DNA]</scope>
    <source>
        <strain evidence="2 3">FD-317 M1</strain>
    </source>
</reference>
<accession>A0A0D0BDD7</accession>